<dbReference type="InterPro" id="IPR002780">
    <property type="entry name" value="Hyd_form_HypD"/>
</dbReference>
<organism evidence="4 5">
    <name type="scientific">Candidatus Nitronereus thalassa</name>
    <dbReference type="NCBI Taxonomy" id="3020898"/>
    <lineage>
        <taxon>Bacteria</taxon>
        <taxon>Pseudomonadati</taxon>
        <taxon>Nitrospirota</taxon>
        <taxon>Nitrospiria</taxon>
        <taxon>Nitrospirales</taxon>
        <taxon>Nitrospiraceae</taxon>
        <taxon>Candidatus Nitronereus</taxon>
    </lineage>
</organism>
<dbReference type="PANTHER" id="PTHR30149">
    <property type="entry name" value="HYDROGENASE PROTEIN ASSEMBLY PROTEIN HYPD"/>
    <property type="match status" value="1"/>
</dbReference>
<protein>
    <submittedName>
        <fullName evidence="4">Hydrogenase formation protein HypD</fullName>
    </submittedName>
</protein>
<dbReference type="InterPro" id="IPR042243">
    <property type="entry name" value="HypD_1"/>
</dbReference>
<dbReference type="Gene3D" id="3.40.50.11740">
    <property type="entry name" value="HypD, alpha/beta domain 2"/>
    <property type="match status" value="2"/>
</dbReference>
<dbReference type="Gene3D" id="6.10.20.100">
    <property type="match status" value="1"/>
</dbReference>
<evidence type="ECO:0000256" key="1">
    <source>
        <dbReference type="ARBA" id="ARBA00007888"/>
    </source>
</evidence>
<reference evidence="4 5" key="1">
    <citation type="journal article" date="2023" name="ISME J.">
        <title>Cultivation and genomic characterization of novel and ubiquitous marine nitrite-oxidizing bacteria from the Nitrospirales.</title>
        <authorList>
            <person name="Mueller A.J."/>
            <person name="Daebeler A."/>
            <person name="Herbold C.W."/>
            <person name="Kirkegaard R.H."/>
            <person name="Daims H."/>
        </authorList>
    </citation>
    <scope>NUCLEOTIDE SEQUENCE [LARGE SCALE GENOMIC DNA]</scope>
    <source>
        <strain evidence="4 5">EB</strain>
    </source>
</reference>
<gene>
    <name evidence="4" type="primary">hypD</name>
    <name evidence="4" type="ORF">PPG34_10800</name>
</gene>
<keyword evidence="2" id="KW-0479">Metal-binding</keyword>
<comment type="similarity">
    <text evidence="1">Belongs to the HypD family.</text>
</comment>
<evidence type="ECO:0000256" key="3">
    <source>
        <dbReference type="ARBA" id="ARBA00023004"/>
    </source>
</evidence>
<evidence type="ECO:0000256" key="2">
    <source>
        <dbReference type="ARBA" id="ARBA00022723"/>
    </source>
</evidence>
<dbReference type="Pfam" id="PF01924">
    <property type="entry name" value="HypD"/>
    <property type="match status" value="1"/>
</dbReference>
<keyword evidence="3" id="KW-0408">Iron</keyword>
<keyword evidence="5" id="KW-1185">Reference proteome</keyword>
<comment type="caution">
    <text evidence="4">The sequence shown here is derived from an EMBL/GenBank/DDBJ whole genome shotgun (WGS) entry which is preliminary data.</text>
</comment>
<dbReference type="EMBL" id="JAQOUE010000001">
    <property type="protein sequence ID" value="MDT7042842.1"/>
    <property type="molecule type" value="Genomic_DNA"/>
</dbReference>
<dbReference type="RefSeq" id="WP_313833301.1">
    <property type="nucleotide sequence ID" value="NZ_JAQOUE010000001.1"/>
</dbReference>
<dbReference type="PIRSF" id="PIRSF005622">
    <property type="entry name" value="Hydrgn_mat_hypD"/>
    <property type="match status" value="1"/>
</dbReference>
<accession>A0ABU3K904</accession>
<proteinExistence type="inferred from homology"/>
<dbReference type="NCBIfam" id="TIGR00075">
    <property type="entry name" value="hypD"/>
    <property type="match status" value="1"/>
</dbReference>
<dbReference type="InterPro" id="IPR042244">
    <property type="entry name" value="HypD_2_sf"/>
</dbReference>
<sequence length="372" mass="40754">MKYLDEFRDAKAVQRVSKTIERTARHPWNIMEVCGGQTHSIVRYGLDRLLPSEITLIHGPGCPVCVTPIELIDAAIQLASHPDFILCSFGDMLRVPGSSGDLLGVKAQGGDIRIVYSPLDALDIAQGNPDRQVVSFAVGFETTAPTHAMAVLQAQQRGLQNYSMIVSHVLVPPAMEAILSSPGNRVQGFLAAGHVCTIMGYEQYQPIAEKYKVPIVVTGFEPLDIMEGIAMVVAQLEAGEHRVENQYTRSVQPTGNLEARRVIEQVFEIGPRTWRGIGEIPESGLRLTSQFAHFDALQRFADRLSLSIQPTIDHSECQSGLVLQGRIKPSECSSFGTRCTPEHPLGAPMVSSEGACAAYYRFRSHEVTEPMS</sequence>
<name>A0ABU3K904_9BACT</name>
<dbReference type="Proteomes" id="UP001250932">
    <property type="component" value="Unassembled WGS sequence"/>
</dbReference>
<evidence type="ECO:0000313" key="5">
    <source>
        <dbReference type="Proteomes" id="UP001250932"/>
    </source>
</evidence>
<dbReference type="PANTHER" id="PTHR30149:SF0">
    <property type="entry name" value="HYDROGENASE MATURATION FACTOR HYPD"/>
    <property type="match status" value="1"/>
</dbReference>
<evidence type="ECO:0000313" key="4">
    <source>
        <dbReference type="EMBL" id="MDT7042842.1"/>
    </source>
</evidence>